<evidence type="ECO:0000313" key="3">
    <source>
        <dbReference type="Proteomes" id="UP001530315"/>
    </source>
</evidence>
<comment type="caution">
    <text evidence="2">The sequence shown here is derived from an EMBL/GenBank/DDBJ whole genome shotgun (WGS) entry which is preliminary data.</text>
</comment>
<proteinExistence type="predicted"/>
<dbReference type="EMBL" id="JALLAZ020000483">
    <property type="protein sequence ID" value="KAL3794118.1"/>
    <property type="molecule type" value="Genomic_DNA"/>
</dbReference>
<keyword evidence="3" id="KW-1185">Reference proteome</keyword>
<accession>A0ABD3Q1L2</accession>
<protein>
    <submittedName>
        <fullName evidence="2">Uncharacterized protein</fullName>
    </submittedName>
</protein>
<reference evidence="2 3" key="1">
    <citation type="submission" date="2024-10" db="EMBL/GenBank/DDBJ databases">
        <title>Updated reference genomes for cyclostephanoid diatoms.</title>
        <authorList>
            <person name="Roberts W.R."/>
            <person name="Alverson A.J."/>
        </authorList>
    </citation>
    <scope>NUCLEOTIDE SEQUENCE [LARGE SCALE GENOMIC DNA]</scope>
    <source>
        <strain evidence="2 3">AJA276-08</strain>
    </source>
</reference>
<evidence type="ECO:0000256" key="1">
    <source>
        <dbReference type="SAM" id="MobiDB-lite"/>
    </source>
</evidence>
<sequence length="297" mass="31348">MDRVVLRAPTAVVGGAPRGGGSESSSLPSSSLSAATAVLVVAVAIAIRRVVVGDDGATTTTALACSCAAMMSAASFLLLAASSSSSSSSSGDPRLIPLLRRFFRRRSFVEAAVEITPLGVQLVSVYGTPSIPPSRGGDAWTTTTTTTTGNDCLRREECEDVRLVVHAFLPRCRIIDVVVLEVVWPHRVWSQVVFRVVANGPDHRDDVILFDRSPGGGDTSHLREGGIPPPPGAGEGLTRDRSTTAVRDLLRSGRVSIVPAFHPHECRGKLTYVQCLAVQAELEGLLGISSKRRVATT</sequence>
<name>A0ABD3Q1L2_9STRA</name>
<feature type="region of interest" description="Disordered" evidence="1">
    <location>
        <begin position="215"/>
        <end position="240"/>
    </location>
</feature>
<organism evidence="2 3">
    <name type="scientific">Stephanodiscus triporus</name>
    <dbReference type="NCBI Taxonomy" id="2934178"/>
    <lineage>
        <taxon>Eukaryota</taxon>
        <taxon>Sar</taxon>
        <taxon>Stramenopiles</taxon>
        <taxon>Ochrophyta</taxon>
        <taxon>Bacillariophyta</taxon>
        <taxon>Coscinodiscophyceae</taxon>
        <taxon>Thalassiosirophycidae</taxon>
        <taxon>Stephanodiscales</taxon>
        <taxon>Stephanodiscaceae</taxon>
        <taxon>Stephanodiscus</taxon>
    </lineage>
</organism>
<dbReference type="Proteomes" id="UP001530315">
    <property type="component" value="Unassembled WGS sequence"/>
</dbReference>
<evidence type="ECO:0000313" key="2">
    <source>
        <dbReference type="EMBL" id="KAL3794118.1"/>
    </source>
</evidence>
<dbReference type="AlphaFoldDB" id="A0ABD3Q1L2"/>
<gene>
    <name evidence="2" type="ORF">ACHAW5_008754</name>
</gene>